<evidence type="ECO:0000313" key="1">
    <source>
        <dbReference type="EMBL" id="ACU89615.1"/>
    </source>
</evidence>
<evidence type="ECO:0008006" key="3">
    <source>
        <dbReference type="Google" id="ProtNLM"/>
    </source>
</evidence>
<name>C7LTZ2_DESBD</name>
<dbReference type="eggNOG" id="ENOG502ZXTQ">
    <property type="taxonomic scope" value="Bacteria"/>
</dbReference>
<sequence>MEKFIMIIIITLLVSSCSFQQKKEFIWINPSGNIASEDEIKNVKCECEYDKKIKYASKLIGISISAGRYQSNYGSTQPDAYVKEAAKIIQDANNCVREKGFTSREKTKP</sequence>
<protein>
    <recommendedName>
        <fullName evidence="3">Lipoprotein</fullName>
    </recommendedName>
</protein>
<dbReference type="RefSeq" id="WP_015773706.1">
    <property type="nucleotide sequence ID" value="NC_013173.1"/>
</dbReference>
<dbReference type="OrthoDB" id="7151316at2"/>
<dbReference type="PROSITE" id="PS51257">
    <property type="entry name" value="PROKAR_LIPOPROTEIN"/>
    <property type="match status" value="1"/>
</dbReference>
<dbReference type="AlphaFoldDB" id="C7LTZ2"/>
<dbReference type="EMBL" id="CP001629">
    <property type="protein sequence ID" value="ACU89615.1"/>
    <property type="molecule type" value="Genomic_DNA"/>
</dbReference>
<dbReference type="STRING" id="525897.Dbac_1522"/>
<accession>C7LTZ2</accession>
<organism evidence="1 2">
    <name type="scientific">Desulfomicrobium baculatum (strain DSM 4028 / VKM B-1378 / X)</name>
    <name type="common">Desulfovibrio baculatus</name>
    <dbReference type="NCBI Taxonomy" id="525897"/>
    <lineage>
        <taxon>Bacteria</taxon>
        <taxon>Pseudomonadati</taxon>
        <taxon>Thermodesulfobacteriota</taxon>
        <taxon>Desulfovibrionia</taxon>
        <taxon>Desulfovibrionales</taxon>
        <taxon>Desulfomicrobiaceae</taxon>
        <taxon>Desulfomicrobium</taxon>
    </lineage>
</organism>
<gene>
    <name evidence="1" type="ordered locus">Dbac_1522</name>
</gene>
<keyword evidence="2" id="KW-1185">Reference proteome</keyword>
<dbReference type="Proteomes" id="UP000002216">
    <property type="component" value="Chromosome"/>
</dbReference>
<proteinExistence type="predicted"/>
<dbReference type="HOGENOM" id="CLU_2179569_0_0_7"/>
<dbReference type="KEGG" id="dba:Dbac_1522"/>
<evidence type="ECO:0000313" key="2">
    <source>
        <dbReference type="Proteomes" id="UP000002216"/>
    </source>
</evidence>
<reference evidence="1 2" key="1">
    <citation type="journal article" date="2009" name="Stand. Genomic Sci.">
        <title>Complete genome sequence of Desulfomicrobium baculatum type strain (X).</title>
        <authorList>
            <person name="Copeland A."/>
            <person name="Spring S."/>
            <person name="Goker M."/>
            <person name="Schneider S."/>
            <person name="Lapidus A."/>
            <person name="Del Rio T.G."/>
            <person name="Tice H."/>
            <person name="Cheng J.F."/>
            <person name="Chen F."/>
            <person name="Nolan M."/>
            <person name="Bruce D."/>
            <person name="Goodwin L."/>
            <person name="Pitluck S."/>
            <person name="Ivanova N."/>
            <person name="Mavrommatis K."/>
            <person name="Ovchinnikova G."/>
            <person name="Pati A."/>
            <person name="Chen A."/>
            <person name="Palaniappan K."/>
            <person name="Land M."/>
            <person name="Hauser L."/>
            <person name="Chang Y.J."/>
            <person name="Jeffries C.C."/>
            <person name="Meincke L."/>
            <person name="Sims D."/>
            <person name="Brettin T."/>
            <person name="Detter J.C."/>
            <person name="Han C."/>
            <person name="Chain P."/>
            <person name="Bristow J."/>
            <person name="Eisen J.A."/>
            <person name="Markowitz V."/>
            <person name="Hugenholtz P."/>
            <person name="Kyrpides N.C."/>
            <person name="Klenk H.P."/>
            <person name="Lucas S."/>
        </authorList>
    </citation>
    <scope>NUCLEOTIDE SEQUENCE [LARGE SCALE GENOMIC DNA]</scope>
    <source>
        <strain evidence="2">DSM 4028 / VKM B-1378 / X</strain>
    </source>
</reference>